<dbReference type="SMART" id="SM00906">
    <property type="entry name" value="Fungal_trans"/>
    <property type="match status" value="1"/>
</dbReference>
<dbReference type="EMBL" id="JAPDFR010000001">
    <property type="protein sequence ID" value="KAK0391456.1"/>
    <property type="molecule type" value="Genomic_DNA"/>
</dbReference>
<evidence type="ECO:0000256" key="3">
    <source>
        <dbReference type="ARBA" id="ARBA00023015"/>
    </source>
</evidence>
<gene>
    <name evidence="8" type="ORF">NLU13_0957</name>
</gene>
<keyword evidence="4" id="KW-0238">DNA-binding</keyword>
<name>A0AA39LBA6_SARSR</name>
<keyword evidence="9" id="KW-1185">Reference proteome</keyword>
<evidence type="ECO:0000256" key="5">
    <source>
        <dbReference type="ARBA" id="ARBA00023163"/>
    </source>
</evidence>
<accession>A0AA39LBA6</accession>
<keyword evidence="1" id="KW-0479">Metal-binding</keyword>
<evidence type="ECO:0000259" key="7">
    <source>
        <dbReference type="SMART" id="SM00906"/>
    </source>
</evidence>
<dbReference type="GO" id="GO:0008270">
    <property type="term" value="F:zinc ion binding"/>
    <property type="evidence" value="ECO:0007669"/>
    <property type="project" value="InterPro"/>
</dbReference>
<evidence type="ECO:0000313" key="9">
    <source>
        <dbReference type="Proteomes" id="UP001175261"/>
    </source>
</evidence>
<dbReference type="AlphaFoldDB" id="A0AA39LBA6"/>
<dbReference type="InterPro" id="IPR051615">
    <property type="entry name" value="Transcr_Regulatory_Elem"/>
</dbReference>
<keyword evidence="3" id="KW-0805">Transcription regulation</keyword>
<evidence type="ECO:0000256" key="2">
    <source>
        <dbReference type="ARBA" id="ARBA00022833"/>
    </source>
</evidence>
<dbReference type="Pfam" id="PF04082">
    <property type="entry name" value="Fungal_trans"/>
    <property type="match status" value="1"/>
</dbReference>
<reference evidence="8" key="1">
    <citation type="submission" date="2022-10" db="EMBL/GenBank/DDBJ databases">
        <title>Determination and structural analysis of whole genome sequence of Sarocladium strictum F4-1.</title>
        <authorList>
            <person name="Hu L."/>
            <person name="Jiang Y."/>
        </authorList>
    </citation>
    <scope>NUCLEOTIDE SEQUENCE</scope>
    <source>
        <strain evidence="8">F4-1</strain>
    </source>
</reference>
<sequence>MPSAIRFDLASGRVRYFGSTTHMNVLTKVSASKGPARRQESHWPIALILKDLSPTTHDYLMDLFWEFSNSVIRLVDREAFYRDQESGGLEYYSTFLHLAMLGTGFRYADKSRPDIQRLVLSENVTSTIHEKTKALGRQEIERPGGIPSIQALQLLSGLEFCCGNDDTGWMFSGICFRMVYDAGLHIDHSCLGISPRDTQIRDMVLWASLTADRLWSLYLGRPTTLKLADISPNCLSYVFDPSDPSDPAVRQKPLVTRVYEALLQMMERVGQLCDLRGPRPTRSADSCLQLAAIGQQLRDWYTELPRDLQWSDSPGPDMPLSYFLLHTQYHAALILIHRQFIHINETNVADGLDAHFKSICRATCASSAESIAVILEEYRARFELSQVYGTAVQHAGTAATAMMGEVVLQADPVERARLVRILSSLRITVGLMSKNYRGAGLMVSIIDRFIRSTANRASSSSDREGTATQLFLHPSVPQVQPPVATAGHVDQLVVAHGPAMMANPLHQRWRLDAWSALIPSPAGHLSPTGLPAVPSSFFEGIMEEDLNFGDMSGSFDLSAWGNGPMDGYSCL</sequence>
<dbReference type="GO" id="GO:0003677">
    <property type="term" value="F:DNA binding"/>
    <property type="evidence" value="ECO:0007669"/>
    <property type="project" value="UniProtKB-KW"/>
</dbReference>
<keyword evidence="2" id="KW-0862">Zinc</keyword>
<evidence type="ECO:0000256" key="4">
    <source>
        <dbReference type="ARBA" id="ARBA00023125"/>
    </source>
</evidence>
<comment type="caution">
    <text evidence="8">The sequence shown here is derived from an EMBL/GenBank/DDBJ whole genome shotgun (WGS) entry which is preliminary data.</text>
</comment>
<dbReference type="PANTHER" id="PTHR31313">
    <property type="entry name" value="TY1 ENHANCER ACTIVATOR"/>
    <property type="match status" value="1"/>
</dbReference>
<proteinExistence type="predicted"/>
<organism evidence="8 9">
    <name type="scientific">Sarocladium strictum</name>
    <name type="common">Black bundle disease fungus</name>
    <name type="synonym">Acremonium strictum</name>
    <dbReference type="NCBI Taxonomy" id="5046"/>
    <lineage>
        <taxon>Eukaryota</taxon>
        <taxon>Fungi</taxon>
        <taxon>Dikarya</taxon>
        <taxon>Ascomycota</taxon>
        <taxon>Pezizomycotina</taxon>
        <taxon>Sordariomycetes</taxon>
        <taxon>Hypocreomycetidae</taxon>
        <taxon>Hypocreales</taxon>
        <taxon>Sarocladiaceae</taxon>
        <taxon>Sarocladium</taxon>
    </lineage>
</organism>
<dbReference type="GO" id="GO:0006351">
    <property type="term" value="P:DNA-templated transcription"/>
    <property type="evidence" value="ECO:0007669"/>
    <property type="project" value="InterPro"/>
</dbReference>
<protein>
    <recommendedName>
        <fullName evidence="7">Xylanolytic transcriptional activator regulatory domain-containing protein</fullName>
    </recommendedName>
</protein>
<evidence type="ECO:0000256" key="1">
    <source>
        <dbReference type="ARBA" id="ARBA00022723"/>
    </source>
</evidence>
<dbReference type="InterPro" id="IPR007219">
    <property type="entry name" value="XnlR_reg_dom"/>
</dbReference>
<dbReference type="CDD" id="cd12148">
    <property type="entry name" value="fungal_TF_MHR"/>
    <property type="match status" value="1"/>
</dbReference>
<keyword evidence="5" id="KW-0804">Transcription</keyword>
<evidence type="ECO:0000313" key="8">
    <source>
        <dbReference type="EMBL" id="KAK0391456.1"/>
    </source>
</evidence>
<dbReference type="PANTHER" id="PTHR31313:SF81">
    <property type="entry name" value="TY1 ENHANCER ACTIVATOR"/>
    <property type="match status" value="1"/>
</dbReference>
<evidence type="ECO:0000256" key="6">
    <source>
        <dbReference type="ARBA" id="ARBA00023242"/>
    </source>
</evidence>
<keyword evidence="6" id="KW-0539">Nucleus</keyword>
<dbReference type="Proteomes" id="UP001175261">
    <property type="component" value="Unassembled WGS sequence"/>
</dbReference>
<feature type="domain" description="Xylanolytic transcriptional activator regulatory" evidence="7">
    <location>
        <begin position="168"/>
        <end position="241"/>
    </location>
</feature>